<protein>
    <recommendedName>
        <fullName evidence="3">Uracil-DNA glycosylase-like domain-containing protein</fullName>
    </recommendedName>
</protein>
<reference evidence="1 2" key="1">
    <citation type="submission" date="2024-09" db="EMBL/GenBank/DDBJ databases">
        <authorList>
            <person name="Sun Q."/>
            <person name="Mori K."/>
        </authorList>
    </citation>
    <scope>NUCLEOTIDE SEQUENCE [LARGE SCALE GENOMIC DNA]</scope>
    <source>
        <strain evidence="1 2">CCM 7759</strain>
    </source>
</reference>
<dbReference type="Gene3D" id="3.40.470.10">
    <property type="entry name" value="Uracil-DNA glycosylase-like domain"/>
    <property type="match status" value="1"/>
</dbReference>
<comment type="caution">
    <text evidence="1">The sequence shown here is derived from an EMBL/GenBank/DDBJ whole genome shotgun (WGS) entry which is preliminary data.</text>
</comment>
<evidence type="ECO:0000313" key="1">
    <source>
        <dbReference type="EMBL" id="MFC0212167.1"/>
    </source>
</evidence>
<dbReference type="InterPro" id="IPR036895">
    <property type="entry name" value="Uracil-DNA_glycosylase-like_sf"/>
</dbReference>
<gene>
    <name evidence="1" type="ORF">ACFFK0_06800</name>
</gene>
<name>A0ABV6DHR4_9BACL</name>
<accession>A0ABV6DHR4</accession>
<evidence type="ECO:0000313" key="2">
    <source>
        <dbReference type="Proteomes" id="UP001589776"/>
    </source>
</evidence>
<proteinExistence type="predicted"/>
<evidence type="ECO:0008006" key="3">
    <source>
        <dbReference type="Google" id="ProtNLM"/>
    </source>
</evidence>
<organism evidence="1 2">
    <name type="scientific">Paenibacillus chartarius</name>
    <dbReference type="NCBI Taxonomy" id="747481"/>
    <lineage>
        <taxon>Bacteria</taxon>
        <taxon>Bacillati</taxon>
        <taxon>Bacillota</taxon>
        <taxon>Bacilli</taxon>
        <taxon>Bacillales</taxon>
        <taxon>Paenibacillaceae</taxon>
        <taxon>Paenibacillus</taxon>
    </lineage>
</organism>
<dbReference type="EMBL" id="JBHLWN010000027">
    <property type="protein sequence ID" value="MFC0212167.1"/>
    <property type="molecule type" value="Genomic_DNA"/>
</dbReference>
<dbReference type="Proteomes" id="UP001589776">
    <property type="component" value="Unassembled WGS sequence"/>
</dbReference>
<keyword evidence="2" id="KW-1185">Reference proteome</keyword>
<dbReference type="RefSeq" id="WP_377469271.1">
    <property type="nucleotide sequence ID" value="NZ_JBHLWN010000027.1"/>
</dbReference>
<sequence length="156" mass="17990">MEPASVQNNGTAQGTVLHHFPSFVEVEERYPQIREEADRFFKRVYFANVKKTAGGAAADDRVIMQYAKDTAPLLVEQLRILQPNTVLCCGQAVFEAVRQSLIAAHQDFEAKRSPGGLEYLWWGAQRTSIIRYHHPNAFYPREMSYTFLMEEMRKMM</sequence>